<organism evidence="1">
    <name type="scientific">uncultured Caudovirales phage</name>
    <dbReference type="NCBI Taxonomy" id="2100421"/>
    <lineage>
        <taxon>Viruses</taxon>
        <taxon>Duplodnaviria</taxon>
        <taxon>Heunggongvirae</taxon>
        <taxon>Uroviricota</taxon>
        <taxon>Caudoviricetes</taxon>
        <taxon>Peduoviridae</taxon>
        <taxon>Maltschvirus</taxon>
        <taxon>Maltschvirus maltsch</taxon>
    </lineage>
</organism>
<name>A0A6J7WGR0_9CAUD</name>
<proteinExistence type="predicted"/>
<protein>
    <submittedName>
        <fullName evidence="1">Uncharacterized protein</fullName>
    </submittedName>
</protein>
<sequence length="120" mass="14037">MSASDQAWLYLWTKRVVLEDNTIVTRICFGITSNYVRRAIKYEGSNGHKVVFCDLWAGPSRVIKTLESRIKTVFNDHLVVGSRNTKYEWLMENIKLDQIKGWIDYEIQDFPSIIKYNAES</sequence>
<gene>
    <name evidence="1" type="ORF">UFOVP190_4</name>
</gene>
<evidence type="ECO:0000313" key="1">
    <source>
        <dbReference type="EMBL" id="CAB5214056.1"/>
    </source>
</evidence>
<dbReference type="EMBL" id="LR798243">
    <property type="protein sequence ID" value="CAB5214056.1"/>
    <property type="molecule type" value="Genomic_DNA"/>
</dbReference>
<reference evidence="1" key="1">
    <citation type="submission" date="2020-05" db="EMBL/GenBank/DDBJ databases">
        <authorList>
            <person name="Chiriac C."/>
            <person name="Salcher M."/>
            <person name="Ghai R."/>
            <person name="Kavagutti S V."/>
        </authorList>
    </citation>
    <scope>NUCLEOTIDE SEQUENCE</scope>
</reference>
<accession>A0A6J7WGR0</accession>